<keyword evidence="6" id="KW-1185">Reference proteome</keyword>
<reference evidence="4 5" key="1">
    <citation type="journal article" date="2011" name="J. Bacteriol.">
        <title>Genome sequence of Halorhabdus tiamatea, the first archaeon isolated from a deep-sea anoxic brine lake.</title>
        <authorList>
            <person name="Antunes A."/>
            <person name="Alam I."/>
            <person name="Bajic V.B."/>
            <person name="Stingl U."/>
        </authorList>
    </citation>
    <scope>NUCLEOTIDE SEQUENCE [LARGE SCALE GENOMIC DNA]</scope>
    <source>
        <strain evidence="4 5">SARL4B</strain>
    </source>
</reference>
<proteinExistence type="predicted"/>
<accession>S6CS79</accession>
<dbReference type="SUPFAM" id="SSF52402">
    <property type="entry name" value="Adenine nucleotide alpha hydrolases-like"/>
    <property type="match status" value="1"/>
</dbReference>
<evidence type="ECO:0000313" key="5">
    <source>
        <dbReference type="Proteomes" id="UP000003861"/>
    </source>
</evidence>
<feature type="transmembrane region" description="Helical" evidence="1">
    <location>
        <begin position="88"/>
        <end position="111"/>
    </location>
</feature>
<feature type="transmembrane region" description="Helical" evidence="1">
    <location>
        <begin position="161"/>
        <end position="181"/>
    </location>
</feature>
<keyword evidence="1" id="KW-1133">Transmembrane helix</keyword>
<dbReference type="STRING" id="1033806.HTIA_0249"/>
<evidence type="ECO:0000259" key="2">
    <source>
        <dbReference type="Pfam" id="PF04982"/>
    </source>
</evidence>
<feature type="domain" description="HPP transmembrane region" evidence="2">
    <location>
        <begin position="41"/>
        <end position="179"/>
    </location>
</feature>
<dbReference type="KEGG" id="hti:HTIA_0249"/>
<dbReference type="Pfam" id="PF04982">
    <property type="entry name" value="TM_HPP"/>
    <property type="match status" value="1"/>
</dbReference>
<dbReference type="Proteomes" id="UP000003861">
    <property type="component" value="Unassembled WGS sequence"/>
</dbReference>
<dbReference type="OrthoDB" id="213658at2157"/>
<dbReference type="Gene3D" id="3.40.50.620">
    <property type="entry name" value="HUPs"/>
    <property type="match status" value="2"/>
</dbReference>
<evidence type="ECO:0000313" key="4">
    <source>
        <dbReference type="EMBL" id="ERJ06897.1"/>
    </source>
</evidence>
<protein>
    <submittedName>
        <fullName evidence="3">Conserved hypothetical membrane protein, HPP family</fullName>
    </submittedName>
    <submittedName>
        <fullName evidence="4">UspA domain-containing protein</fullName>
    </submittedName>
</protein>
<dbReference type="eggNOG" id="arCOG04780">
    <property type="taxonomic scope" value="Archaea"/>
</dbReference>
<feature type="transmembrane region" description="Helical" evidence="1">
    <location>
        <begin position="123"/>
        <end position="141"/>
    </location>
</feature>
<dbReference type="InterPro" id="IPR014729">
    <property type="entry name" value="Rossmann-like_a/b/a_fold"/>
</dbReference>
<dbReference type="Proteomes" id="UP000015381">
    <property type="component" value="Chromosome I"/>
</dbReference>
<name>S6CS79_9EURY</name>
<reference evidence="3 6" key="3">
    <citation type="journal article" date="2014" name="Environ. Microbiol.">
        <title>Halorhabdus tiamatea: proteogenomics and glycosidase activity measurements identify the first cultivated euryarchaeon from a deep-sea anoxic brine lake as potential polysaccharide degrader.</title>
        <authorList>
            <person name="Werner J."/>
            <person name="Ferrer M."/>
            <person name="Michel G."/>
            <person name="Mann A.J."/>
            <person name="Huang S."/>
            <person name="Juarez S."/>
            <person name="Ciordia S."/>
            <person name="Albar J.P."/>
            <person name="Alcaide M."/>
            <person name="La Cono V."/>
            <person name="Yakimov M.M."/>
            <person name="Antunes A."/>
            <person name="Taborda M."/>
            <person name="Da Costa M.S."/>
            <person name="Amann R.I."/>
            <person name="Gloeckner F.O."/>
            <person name="Golyshina O.V."/>
            <person name="Golyshin P.N."/>
            <person name="Teeling H."/>
        </authorList>
    </citation>
    <scope>NUCLEOTIDE SEQUENCE [LARGE SCALE GENOMIC DNA]</scope>
    <source>
        <strain evidence="6">SARL4B</strain>
        <strain evidence="3">Type strain: SARL4B</strain>
    </source>
</reference>
<feature type="transmembrane region" description="Helical" evidence="1">
    <location>
        <begin position="33"/>
        <end position="52"/>
    </location>
</feature>
<dbReference type="PATRIC" id="fig|1033806.12.peg.245"/>
<dbReference type="HOGENOM" id="CLU_044555_0_0_2"/>
<dbReference type="EMBL" id="AFNT02000008">
    <property type="protein sequence ID" value="ERJ06897.1"/>
    <property type="molecule type" value="Genomic_DNA"/>
</dbReference>
<dbReference type="RefSeq" id="WP_020935931.1">
    <property type="nucleotide sequence ID" value="NC_021921.1"/>
</dbReference>
<keyword evidence="1" id="KW-0472">Membrane</keyword>
<sequence length="507" mass="55293">MSGRPGSAYRGVRRRMRYRAGAFRRWVEHTRNLVHLSVLFAIPVLMGVVTWLSNALDVLPYLLFPPLAAGSYSLFTNPESPASSPRRFVGGLTAGALCGWIALAVTARYWYAVPPGEYQVHGGAVALGLFLTGTVTWILNLREASAYSTALLVHVTGTAQIEYVLSVFLSASLVAVVFVAWREGVYENRADLLYDSVRGDDRVLVPLLGEDADATAMFAARLAAAHDAGKVVLLDIVDDETVASVERELLDTDAPASHDWVSMEADPSLTPSDRETLEAADFDAETLDAIAERHAVSAAADRLEADAARIETKIGVPCDVIVAADGEIPVATISRTAREANCDLIAVPYQERHGGLSPTIKQLFVGDIDVLVHRSQDGRTRWRRILVPVRTRGVAHSMIDFATRLAGPTGHISVCHCIDTERDRREAEELLADIVEPFAGRIETRVAADDLRSFLAENAAGYDLVIVGSSQDRSPTSRFISPPTFERLEDVDTDVAIVDRNYVDDRT</sequence>
<dbReference type="InterPro" id="IPR058581">
    <property type="entry name" value="TM_HPP"/>
</dbReference>
<evidence type="ECO:0000313" key="6">
    <source>
        <dbReference type="Proteomes" id="UP000015381"/>
    </source>
</evidence>
<evidence type="ECO:0000313" key="3">
    <source>
        <dbReference type="EMBL" id="CCQ32399.1"/>
    </source>
</evidence>
<dbReference type="GeneID" id="23798406"/>
<evidence type="ECO:0000256" key="1">
    <source>
        <dbReference type="SAM" id="Phobius"/>
    </source>
</evidence>
<dbReference type="AlphaFoldDB" id="S6CS79"/>
<reference evidence="4 5" key="2">
    <citation type="journal article" date="2013" name="PLoS ONE">
        <title>INDIGO - INtegrated Data Warehouse of MIcrobial GenOmes with Examples from the Red Sea Extremophiles.</title>
        <authorList>
            <person name="Alam I."/>
            <person name="Antunes A."/>
            <person name="Kamau A.A."/>
            <person name="Ba Alawi W."/>
            <person name="Kalkatawi M."/>
            <person name="Stingl U."/>
            <person name="Bajic V.B."/>
        </authorList>
    </citation>
    <scope>NUCLEOTIDE SEQUENCE [LARGE SCALE GENOMIC DNA]</scope>
    <source>
        <strain evidence="4 5">SARL4B</strain>
    </source>
</reference>
<gene>
    <name evidence="4" type="ORF">HLRTI_000970</name>
    <name evidence="3" type="ORF">HTIA_0249</name>
</gene>
<organism evidence="3 6">
    <name type="scientific">Halorhabdus tiamatea SARL4B</name>
    <dbReference type="NCBI Taxonomy" id="1033806"/>
    <lineage>
        <taxon>Archaea</taxon>
        <taxon>Methanobacteriati</taxon>
        <taxon>Methanobacteriota</taxon>
        <taxon>Stenosarchaea group</taxon>
        <taxon>Halobacteria</taxon>
        <taxon>Halobacteriales</taxon>
        <taxon>Haloarculaceae</taxon>
        <taxon>Halorhabdus</taxon>
    </lineage>
</organism>
<keyword evidence="1" id="KW-0812">Transmembrane</keyword>
<feature type="transmembrane region" description="Helical" evidence="1">
    <location>
        <begin position="58"/>
        <end position="76"/>
    </location>
</feature>
<dbReference type="EMBL" id="HF571520">
    <property type="protein sequence ID" value="CCQ32399.1"/>
    <property type="molecule type" value="Genomic_DNA"/>
</dbReference>